<dbReference type="OrthoDB" id="1909082at2759"/>
<sequence length="103" mass="12128">MVSILTRRSNAYTKLEIEDPEDTRHRRAQFLIYKVLQQAADSSPRRRKRSWLRIRMCRLKIRIGKRLKKLRKGFVLSIGAAKGGAHKQAISHMKTWKRLFGLV</sequence>
<dbReference type="EMBL" id="CP093343">
    <property type="protein sequence ID" value="WOG85318.1"/>
    <property type="molecule type" value="Genomic_DNA"/>
</dbReference>
<dbReference type="AlphaFoldDB" id="A0A166IW70"/>
<name>A0A166IW70_DAUCS</name>
<proteinExistence type="predicted"/>
<dbReference type="PANTHER" id="PTHR35687:SF1">
    <property type="entry name" value="OS07G0516700 PROTEIN"/>
    <property type="match status" value="1"/>
</dbReference>
<protein>
    <submittedName>
        <fullName evidence="1">Uncharacterized protein</fullName>
    </submittedName>
</protein>
<gene>
    <name evidence="1" type="ORF">DCAR_0104506</name>
</gene>
<evidence type="ECO:0000313" key="1">
    <source>
        <dbReference type="EMBL" id="WOG85318.1"/>
    </source>
</evidence>
<organism evidence="1 2">
    <name type="scientific">Daucus carota subsp. sativus</name>
    <name type="common">Carrot</name>
    <dbReference type="NCBI Taxonomy" id="79200"/>
    <lineage>
        <taxon>Eukaryota</taxon>
        <taxon>Viridiplantae</taxon>
        <taxon>Streptophyta</taxon>
        <taxon>Embryophyta</taxon>
        <taxon>Tracheophyta</taxon>
        <taxon>Spermatophyta</taxon>
        <taxon>Magnoliopsida</taxon>
        <taxon>eudicotyledons</taxon>
        <taxon>Gunneridae</taxon>
        <taxon>Pentapetalae</taxon>
        <taxon>asterids</taxon>
        <taxon>campanulids</taxon>
        <taxon>Apiales</taxon>
        <taxon>Apiaceae</taxon>
        <taxon>Apioideae</taxon>
        <taxon>Scandiceae</taxon>
        <taxon>Daucinae</taxon>
        <taxon>Daucus</taxon>
        <taxon>Daucus sect. Daucus</taxon>
    </lineage>
</organism>
<reference evidence="1" key="1">
    <citation type="journal article" date="2016" name="Nat. Genet.">
        <title>A high-quality carrot genome assembly provides new insights into carotenoid accumulation and asterid genome evolution.</title>
        <authorList>
            <person name="Iorizzo M."/>
            <person name="Ellison S."/>
            <person name="Senalik D."/>
            <person name="Zeng P."/>
            <person name="Satapoomin P."/>
            <person name="Huang J."/>
            <person name="Bowman M."/>
            <person name="Iovene M."/>
            <person name="Sanseverino W."/>
            <person name="Cavagnaro P."/>
            <person name="Yildiz M."/>
            <person name="Macko-Podgorni A."/>
            <person name="Moranska E."/>
            <person name="Grzebelus E."/>
            <person name="Grzebelus D."/>
            <person name="Ashrafi H."/>
            <person name="Zheng Z."/>
            <person name="Cheng S."/>
            <person name="Spooner D."/>
            <person name="Van Deynze A."/>
            <person name="Simon P."/>
        </authorList>
    </citation>
    <scope>NUCLEOTIDE SEQUENCE</scope>
    <source>
        <tissue evidence="1">Leaf</tissue>
    </source>
</reference>
<dbReference type="Gramene" id="KZN11556">
    <property type="protein sequence ID" value="KZN11556"/>
    <property type="gene ID" value="DCAR_004212"/>
</dbReference>
<accession>A0A166IW70</accession>
<reference evidence="1" key="2">
    <citation type="submission" date="2022-03" db="EMBL/GenBank/DDBJ databases">
        <title>Draft title - Genomic analysis of global carrot germplasm unveils the trajectory of domestication and the origin of high carotenoid orange carrot.</title>
        <authorList>
            <person name="Iorizzo M."/>
            <person name="Ellison S."/>
            <person name="Senalik D."/>
            <person name="Macko-Podgorni A."/>
            <person name="Grzebelus D."/>
            <person name="Bostan H."/>
            <person name="Rolling W."/>
            <person name="Curaba J."/>
            <person name="Simon P."/>
        </authorList>
    </citation>
    <scope>NUCLEOTIDE SEQUENCE</scope>
    <source>
        <tissue evidence="1">Leaf</tissue>
    </source>
</reference>
<dbReference type="Proteomes" id="UP000077755">
    <property type="component" value="Chromosome 1"/>
</dbReference>
<keyword evidence="2" id="KW-1185">Reference proteome</keyword>
<dbReference type="OMA" id="YSKMEID"/>
<dbReference type="KEGG" id="dcr:108196211"/>
<evidence type="ECO:0000313" key="2">
    <source>
        <dbReference type="Proteomes" id="UP000077755"/>
    </source>
</evidence>
<dbReference type="PANTHER" id="PTHR35687">
    <property type="entry name" value="OS07G0516700 PROTEIN"/>
    <property type="match status" value="1"/>
</dbReference>